<accession>A0A8S3DAH3</accession>
<proteinExistence type="predicted"/>
<comment type="caution">
    <text evidence="2">The sequence shown here is derived from an EMBL/GenBank/DDBJ whole genome shotgun (WGS) entry which is preliminary data.</text>
</comment>
<dbReference type="AlphaFoldDB" id="A0A8S3DAH3"/>
<reference evidence="2" key="1">
    <citation type="submission" date="2021-02" db="EMBL/GenBank/DDBJ databases">
        <authorList>
            <person name="Nowell W R."/>
        </authorList>
    </citation>
    <scope>NUCLEOTIDE SEQUENCE</scope>
</reference>
<evidence type="ECO:0000313" key="3">
    <source>
        <dbReference type="Proteomes" id="UP000681967"/>
    </source>
</evidence>
<dbReference type="EMBL" id="CAJOBH010199585">
    <property type="protein sequence ID" value="CAF4983883.1"/>
    <property type="molecule type" value="Genomic_DNA"/>
</dbReference>
<gene>
    <name evidence="2" type="ORF">BYL167_LOCUS54962</name>
</gene>
<evidence type="ECO:0000256" key="1">
    <source>
        <dbReference type="SAM" id="MobiDB-lite"/>
    </source>
</evidence>
<evidence type="ECO:0000313" key="2">
    <source>
        <dbReference type="EMBL" id="CAF4983883.1"/>
    </source>
</evidence>
<name>A0A8S3DAH3_9BILA</name>
<sequence length="20" mass="2276">MEKTYRSLSSSSDTEISNQI</sequence>
<organism evidence="2 3">
    <name type="scientific">Rotaria magnacalcarata</name>
    <dbReference type="NCBI Taxonomy" id="392030"/>
    <lineage>
        <taxon>Eukaryota</taxon>
        <taxon>Metazoa</taxon>
        <taxon>Spiralia</taxon>
        <taxon>Gnathifera</taxon>
        <taxon>Rotifera</taxon>
        <taxon>Eurotatoria</taxon>
        <taxon>Bdelloidea</taxon>
        <taxon>Philodinida</taxon>
        <taxon>Philodinidae</taxon>
        <taxon>Rotaria</taxon>
    </lineage>
</organism>
<feature type="region of interest" description="Disordered" evidence="1">
    <location>
        <begin position="1"/>
        <end position="20"/>
    </location>
</feature>
<dbReference type="Proteomes" id="UP000681967">
    <property type="component" value="Unassembled WGS sequence"/>
</dbReference>
<protein>
    <submittedName>
        <fullName evidence="2">Uncharacterized protein</fullName>
    </submittedName>
</protein>
<feature type="non-terminal residue" evidence="2">
    <location>
        <position position="20"/>
    </location>
</feature>